<dbReference type="EMBL" id="MNBE01000183">
    <property type="protein sequence ID" value="OKP12659.1"/>
    <property type="molecule type" value="Genomic_DNA"/>
</dbReference>
<evidence type="ECO:0000313" key="2">
    <source>
        <dbReference type="EMBL" id="OKP12659.1"/>
    </source>
</evidence>
<reference evidence="2 3" key="1">
    <citation type="submission" date="2016-10" db="EMBL/GenBank/DDBJ databases">
        <title>Genome sequence of the ascomycete fungus Penicillium subrubescens.</title>
        <authorList>
            <person name="De Vries R.P."/>
            <person name="Peng M."/>
            <person name="Dilokpimol A."/>
            <person name="Hilden K."/>
            <person name="Makela M.R."/>
            <person name="Grigoriev I."/>
            <person name="Riley R."/>
            <person name="Granchi Z."/>
        </authorList>
    </citation>
    <scope>NUCLEOTIDE SEQUENCE [LARGE SCALE GENOMIC DNA]</scope>
    <source>
        <strain evidence="2 3">CBS 132785</strain>
    </source>
</reference>
<name>A0A1Q5UJQ1_9EURO</name>
<accession>A0A1Q5UJQ1</accession>
<proteinExistence type="predicted"/>
<evidence type="ECO:0000256" key="1">
    <source>
        <dbReference type="SAM" id="MobiDB-lite"/>
    </source>
</evidence>
<keyword evidence="3" id="KW-1185">Reference proteome</keyword>
<evidence type="ECO:0000313" key="3">
    <source>
        <dbReference type="Proteomes" id="UP000186955"/>
    </source>
</evidence>
<dbReference type="Proteomes" id="UP000186955">
    <property type="component" value="Unassembled WGS sequence"/>
</dbReference>
<organism evidence="2 3">
    <name type="scientific">Penicillium subrubescens</name>
    <dbReference type="NCBI Taxonomy" id="1316194"/>
    <lineage>
        <taxon>Eukaryota</taxon>
        <taxon>Fungi</taxon>
        <taxon>Dikarya</taxon>
        <taxon>Ascomycota</taxon>
        <taxon>Pezizomycotina</taxon>
        <taxon>Eurotiomycetes</taxon>
        <taxon>Eurotiomycetidae</taxon>
        <taxon>Eurotiales</taxon>
        <taxon>Aspergillaceae</taxon>
        <taxon>Penicillium</taxon>
    </lineage>
</organism>
<sequence length="116" mass="12606">MAAAQHDNSTTPLSATRYTSTLRQVESDDVDSWRHRGQLVSARGERLEDRWARGGPAAKSRASSCPGLMQVVTRVESEGLWGVASERGLLRVGVCAAGPGGMKMQMRNAECEEENM</sequence>
<gene>
    <name evidence="2" type="ORF">PENSUB_1752</name>
</gene>
<dbReference type="AlphaFoldDB" id="A0A1Q5UJQ1"/>
<comment type="caution">
    <text evidence="2">The sequence shown here is derived from an EMBL/GenBank/DDBJ whole genome shotgun (WGS) entry which is preliminary data.</text>
</comment>
<protein>
    <submittedName>
        <fullName evidence="2">Uncharacterized protein</fullName>
    </submittedName>
</protein>
<feature type="region of interest" description="Disordered" evidence="1">
    <location>
        <begin position="1"/>
        <end position="20"/>
    </location>
</feature>